<dbReference type="PIRSF" id="PIRSF006230">
    <property type="entry name" value="MG442"/>
    <property type="match status" value="1"/>
</dbReference>
<comment type="caution">
    <text evidence="7">The sequence shown here is derived from an EMBL/GenBank/DDBJ whole genome shotgun (WGS) entry which is preliminary data.</text>
</comment>
<evidence type="ECO:0000313" key="8">
    <source>
        <dbReference type="Proteomes" id="UP000824214"/>
    </source>
</evidence>
<feature type="binding site" evidence="5">
    <location>
        <position position="181"/>
    </location>
    <ligand>
        <name>GTP</name>
        <dbReference type="ChEBI" id="CHEBI:37565"/>
    </ligand>
</feature>
<dbReference type="GO" id="GO:0005525">
    <property type="term" value="F:GTP binding"/>
    <property type="evidence" value="ECO:0007669"/>
    <property type="project" value="UniProtKB-KW"/>
</dbReference>
<reference evidence="7" key="2">
    <citation type="submission" date="2021-04" db="EMBL/GenBank/DDBJ databases">
        <authorList>
            <person name="Gilroy R."/>
        </authorList>
    </citation>
    <scope>NUCLEOTIDE SEQUENCE</scope>
    <source>
        <strain evidence="7">ChiBcolR8-3208</strain>
    </source>
</reference>
<dbReference type="InterPro" id="IPR006073">
    <property type="entry name" value="GTP-bd"/>
</dbReference>
<comment type="similarity">
    <text evidence="4">Belongs to the TRAFAC class YlqF/YawG GTPase family. MTG1 subfamily.</text>
</comment>
<reference evidence="7" key="1">
    <citation type="journal article" date="2021" name="PeerJ">
        <title>Extensive microbial diversity within the chicken gut microbiome revealed by metagenomics and culture.</title>
        <authorList>
            <person name="Gilroy R."/>
            <person name="Ravi A."/>
            <person name="Getino M."/>
            <person name="Pursley I."/>
            <person name="Horton D.L."/>
            <person name="Alikhan N.F."/>
            <person name="Baker D."/>
            <person name="Gharbi K."/>
            <person name="Hall N."/>
            <person name="Watson M."/>
            <person name="Adriaenssens E.M."/>
            <person name="Foster-Nyarko E."/>
            <person name="Jarju S."/>
            <person name="Secka A."/>
            <person name="Antonio M."/>
            <person name="Oren A."/>
            <person name="Chaudhuri R.R."/>
            <person name="La Ragione R."/>
            <person name="Hildebrand F."/>
            <person name="Pallen M.J."/>
        </authorList>
    </citation>
    <scope>NUCLEOTIDE SEQUENCE</scope>
    <source>
        <strain evidence="7">ChiBcolR8-3208</strain>
    </source>
</reference>
<dbReference type="PROSITE" id="PS51721">
    <property type="entry name" value="G_CP"/>
    <property type="match status" value="1"/>
</dbReference>
<dbReference type="Gene3D" id="3.40.50.300">
    <property type="entry name" value="P-loop containing nucleotide triphosphate hydrolases"/>
    <property type="match status" value="1"/>
</dbReference>
<feature type="binding site" evidence="5">
    <location>
        <begin position="62"/>
        <end position="65"/>
    </location>
    <ligand>
        <name>GTP</name>
        <dbReference type="ChEBI" id="CHEBI:37565"/>
    </ligand>
</feature>
<comment type="function">
    <text evidence="4">Required for a late step of 50S ribosomal subunit assembly. Has GTPase activity.</text>
</comment>
<dbReference type="NCBIfam" id="TIGR03596">
    <property type="entry name" value="GTPase_YlqF"/>
    <property type="match status" value="1"/>
</dbReference>
<dbReference type="PANTHER" id="PTHR45782:SF4">
    <property type="entry name" value="MITOCHONDRIAL RIBOSOME-ASSOCIATED GTPASE 1"/>
    <property type="match status" value="1"/>
</dbReference>
<dbReference type="InterPro" id="IPR027417">
    <property type="entry name" value="P-loop_NTPase"/>
</dbReference>
<dbReference type="Proteomes" id="UP000824214">
    <property type="component" value="Unassembled WGS sequence"/>
</dbReference>
<dbReference type="SUPFAM" id="SSF52540">
    <property type="entry name" value="P-loop containing nucleoside triphosphate hydrolases"/>
    <property type="match status" value="1"/>
</dbReference>
<gene>
    <name evidence="7" type="primary">ylqF</name>
    <name evidence="7" type="ORF">H9942_06860</name>
</gene>
<dbReference type="PANTHER" id="PTHR45782">
    <property type="entry name" value="MITOCHONDRIAL RIBOSOME-ASSOCIATED GTPASE 1"/>
    <property type="match status" value="1"/>
</dbReference>
<dbReference type="InterPro" id="IPR019991">
    <property type="entry name" value="GTP-bd_ribosome_bgen"/>
</dbReference>
<proteinExistence type="inferred from homology"/>
<comment type="subcellular location">
    <subcellularLocation>
        <location evidence="4">Cytoplasm</location>
    </subcellularLocation>
</comment>
<keyword evidence="3 4" id="KW-0342">GTP-binding</keyword>
<accession>A0A9D2RYR5</accession>
<evidence type="ECO:0000259" key="6">
    <source>
        <dbReference type="PROSITE" id="PS51721"/>
    </source>
</evidence>
<protein>
    <recommendedName>
        <fullName evidence="1 4">Ribosome biogenesis GTPase A</fullName>
    </recommendedName>
</protein>
<evidence type="ECO:0000256" key="1">
    <source>
        <dbReference type="ARBA" id="ARBA00014898"/>
    </source>
</evidence>
<feature type="binding site" evidence="5">
    <location>
        <begin position="134"/>
        <end position="139"/>
    </location>
    <ligand>
        <name>GTP</name>
        <dbReference type="ChEBI" id="CHEBI:37565"/>
    </ligand>
</feature>
<dbReference type="CDD" id="cd01856">
    <property type="entry name" value="YlqF"/>
    <property type="match status" value="1"/>
</dbReference>
<organism evidence="7 8">
    <name type="scientific">Candidatus Acutalibacter ornithocaccae</name>
    <dbReference type="NCBI Taxonomy" id="2838416"/>
    <lineage>
        <taxon>Bacteria</taxon>
        <taxon>Bacillati</taxon>
        <taxon>Bacillota</taxon>
        <taxon>Clostridia</taxon>
        <taxon>Eubacteriales</taxon>
        <taxon>Acutalibacteraceae</taxon>
        <taxon>Acutalibacter</taxon>
    </lineage>
</organism>
<dbReference type="GO" id="GO:0006412">
    <property type="term" value="P:translation"/>
    <property type="evidence" value="ECO:0007669"/>
    <property type="project" value="TreeGrafter"/>
</dbReference>
<dbReference type="GO" id="GO:0005737">
    <property type="term" value="C:cytoplasm"/>
    <property type="evidence" value="ECO:0007669"/>
    <property type="project" value="UniProtKB-SubCell"/>
</dbReference>
<sequence>MAEAQSIQWFPGHMAKTRRKIQEDIKLVDVVAELLDARVPQSSSNPVLRDIIQRKPKVVLLNKSDMADPAQTSKWVSYYASQGEKAIPLESKTGKGLGAFYPTVREVLKPQIEAWEKKGMVGRPIRVMVVGIPNVGKSSFINRMILGGGAGKAAVQDRPGVTRQNRWFTVGKGFELLDTPGVLWPKFEDPIVGEHLAFTGAVRDEILDMESLAARLLELLMELYPNAINSRYKTDIRPEEHLPGHELLERVGRKRGMLISGGEVNTERAAITVLDEYRGGKLGRITLERP</sequence>
<dbReference type="AlphaFoldDB" id="A0A9D2RYR5"/>
<keyword evidence="2 4" id="KW-0547">Nucleotide-binding</keyword>
<dbReference type="Pfam" id="PF01926">
    <property type="entry name" value="MMR_HSR1"/>
    <property type="match status" value="1"/>
</dbReference>
<evidence type="ECO:0000256" key="4">
    <source>
        <dbReference type="PIRNR" id="PIRNR006230"/>
    </source>
</evidence>
<evidence type="ECO:0000256" key="3">
    <source>
        <dbReference type="ARBA" id="ARBA00023134"/>
    </source>
</evidence>
<name>A0A9D2RYR5_9FIRM</name>
<feature type="domain" description="CP-type G" evidence="6">
    <location>
        <begin position="15"/>
        <end position="185"/>
    </location>
</feature>
<dbReference type="InterPro" id="IPR030378">
    <property type="entry name" value="G_CP_dom"/>
</dbReference>
<dbReference type="FunFam" id="3.40.50.300:FF:000590">
    <property type="entry name" value="Ribosome biogenesis GTPase A"/>
    <property type="match status" value="1"/>
</dbReference>
<dbReference type="Gene3D" id="1.10.1580.10">
    <property type="match status" value="1"/>
</dbReference>
<evidence type="ECO:0000256" key="5">
    <source>
        <dbReference type="PIRSR" id="PIRSR006230-1"/>
    </source>
</evidence>
<keyword evidence="4" id="KW-0963">Cytoplasm</keyword>
<dbReference type="GO" id="GO:0003924">
    <property type="term" value="F:GTPase activity"/>
    <property type="evidence" value="ECO:0007669"/>
    <property type="project" value="TreeGrafter"/>
</dbReference>
<dbReference type="InterPro" id="IPR016478">
    <property type="entry name" value="GTPase_MTG1"/>
</dbReference>
<evidence type="ECO:0000313" key="7">
    <source>
        <dbReference type="EMBL" id="HJB37773.1"/>
    </source>
</evidence>
<dbReference type="InterPro" id="IPR023179">
    <property type="entry name" value="GTP-bd_ortho_bundle_sf"/>
</dbReference>
<evidence type="ECO:0000256" key="2">
    <source>
        <dbReference type="ARBA" id="ARBA00022741"/>
    </source>
</evidence>
<dbReference type="EMBL" id="DWXZ01000141">
    <property type="protein sequence ID" value="HJB37773.1"/>
    <property type="molecule type" value="Genomic_DNA"/>
</dbReference>